<evidence type="ECO:0000313" key="5">
    <source>
        <dbReference type="Proteomes" id="UP000708208"/>
    </source>
</evidence>
<reference evidence="4" key="1">
    <citation type="submission" date="2021-06" db="EMBL/GenBank/DDBJ databases">
        <authorList>
            <person name="Hodson N. C."/>
            <person name="Mongue J. A."/>
            <person name="Jaron S. K."/>
        </authorList>
    </citation>
    <scope>NUCLEOTIDE SEQUENCE</scope>
</reference>
<accession>A0A8J2JT02</accession>
<keyword evidence="5" id="KW-1185">Reference proteome</keyword>
<dbReference type="Proteomes" id="UP000708208">
    <property type="component" value="Unassembled WGS sequence"/>
</dbReference>
<comment type="caution">
    <text evidence="4">The sequence shown here is derived from an EMBL/GenBank/DDBJ whole genome shotgun (WGS) entry which is preliminary data.</text>
</comment>
<dbReference type="EMBL" id="CAJVCH010116322">
    <property type="protein sequence ID" value="CAG7724993.1"/>
    <property type="molecule type" value="Genomic_DNA"/>
</dbReference>
<evidence type="ECO:0000256" key="2">
    <source>
        <dbReference type="SAM" id="MobiDB-lite"/>
    </source>
</evidence>
<name>A0A8J2JT02_9HEXA</name>
<dbReference type="AlphaFoldDB" id="A0A8J2JT02"/>
<dbReference type="PANTHER" id="PTHR24036">
    <property type="entry name" value="SKELETOR-RELATED"/>
    <property type="match status" value="1"/>
</dbReference>
<gene>
    <name evidence="4" type="ORF">AFUS01_LOCUS13979</name>
</gene>
<organism evidence="4 5">
    <name type="scientific">Allacma fusca</name>
    <dbReference type="NCBI Taxonomy" id="39272"/>
    <lineage>
        <taxon>Eukaryota</taxon>
        <taxon>Metazoa</taxon>
        <taxon>Ecdysozoa</taxon>
        <taxon>Arthropoda</taxon>
        <taxon>Hexapoda</taxon>
        <taxon>Collembola</taxon>
        <taxon>Symphypleona</taxon>
        <taxon>Sminthuridae</taxon>
        <taxon>Allacma</taxon>
    </lineage>
</organism>
<evidence type="ECO:0000313" key="4">
    <source>
        <dbReference type="EMBL" id="CAG7724993.1"/>
    </source>
</evidence>
<dbReference type="InterPro" id="IPR052126">
    <property type="entry name" value="Spindle_Org/Thrombomodulin"/>
</dbReference>
<dbReference type="OrthoDB" id="5854379at2759"/>
<proteinExistence type="predicted"/>
<dbReference type="PANTHER" id="PTHR24036:SF5">
    <property type="entry name" value="THROMBOMODULIN"/>
    <property type="match status" value="1"/>
</dbReference>
<evidence type="ECO:0000256" key="1">
    <source>
        <dbReference type="ARBA" id="ARBA00022737"/>
    </source>
</evidence>
<feature type="domain" description="DM13" evidence="3">
    <location>
        <begin position="1"/>
        <end position="45"/>
    </location>
</feature>
<dbReference type="Pfam" id="PF10517">
    <property type="entry name" value="DM13"/>
    <property type="match status" value="1"/>
</dbReference>
<evidence type="ECO:0000259" key="3">
    <source>
        <dbReference type="PROSITE" id="PS51549"/>
    </source>
</evidence>
<sequence length="103" mass="11380">CQKPKRYSGKTIELTLPGDVTTADITYLAVYCITFNHNFGYIKIPRGLRASASPYNGPTKTCPRSERGKRRKSSATTSQPGDGYGGSNKGTVRQIIRLLRKLE</sequence>
<protein>
    <recommendedName>
        <fullName evidence="3">DM13 domain-containing protein</fullName>
    </recommendedName>
</protein>
<dbReference type="PROSITE" id="PS51549">
    <property type="entry name" value="DM13"/>
    <property type="match status" value="1"/>
</dbReference>
<dbReference type="InterPro" id="IPR019545">
    <property type="entry name" value="DM13_domain"/>
</dbReference>
<feature type="region of interest" description="Disordered" evidence="2">
    <location>
        <begin position="49"/>
        <end position="90"/>
    </location>
</feature>
<feature type="non-terminal residue" evidence="4">
    <location>
        <position position="1"/>
    </location>
</feature>
<keyword evidence="1" id="KW-0677">Repeat</keyword>